<evidence type="ECO:0000259" key="4">
    <source>
        <dbReference type="Pfam" id="PF02678"/>
    </source>
</evidence>
<name>A0A6I4LZS4_9SPHN</name>
<feature type="domain" description="Pirin N-terminal" evidence="4">
    <location>
        <begin position="22"/>
        <end position="128"/>
    </location>
</feature>
<feature type="binding site" evidence="2">
    <location>
        <position position="67"/>
    </location>
    <ligand>
        <name>Fe cation</name>
        <dbReference type="ChEBI" id="CHEBI:24875"/>
    </ligand>
</feature>
<dbReference type="OrthoDB" id="9780903at2"/>
<dbReference type="PANTHER" id="PTHR43212">
    <property type="entry name" value="QUERCETIN 2,3-DIOXYGENASE"/>
    <property type="match status" value="1"/>
</dbReference>
<dbReference type="Pfam" id="PF02678">
    <property type="entry name" value="Pirin"/>
    <property type="match status" value="1"/>
</dbReference>
<comment type="caution">
    <text evidence="6">The sequence shown here is derived from an EMBL/GenBank/DDBJ whole genome shotgun (WGS) entry which is preliminary data.</text>
</comment>
<feature type="domain" description="Quercetin 2,3-dioxygenase C-terminal cupin" evidence="5">
    <location>
        <begin position="156"/>
        <end position="239"/>
    </location>
</feature>
<dbReference type="PIRSF" id="PIRSF006232">
    <property type="entry name" value="Pirin"/>
    <property type="match status" value="1"/>
</dbReference>
<evidence type="ECO:0000313" key="7">
    <source>
        <dbReference type="Proteomes" id="UP000471147"/>
    </source>
</evidence>
<dbReference type="Pfam" id="PF17954">
    <property type="entry name" value="Pirin_C_2"/>
    <property type="match status" value="1"/>
</dbReference>
<dbReference type="GO" id="GO:0046872">
    <property type="term" value="F:metal ion binding"/>
    <property type="evidence" value="ECO:0007669"/>
    <property type="project" value="UniProtKB-KW"/>
</dbReference>
<accession>A0A6I4LZS4</accession>
<keyword evidence="2" id="KW-0479">Metal-binding</keyword>
<reference evidence="6 7" key="1">
    <citation type="submission" date="2019-01" db="EMBL/GenBank/DDBJ databases">
        <title>Sphingorhabdus lacus sp.nov., isolated from an oligotrophic freshwater lake.</title>
        <authorList>
            <person name="Park M."/>
        </authorList>
    </citation>
    <scope>NUCLEOTIDE SEQUENCE [LARGE SCALE GENOMIC DNA]</scope>
    <source>
        <strain evidence="6 7">IMCC26285</strain>
    </source>
</reference>
<dbReference type="RefSeq" id="WP_160353599.1">
    <property type="nucleotide sequence ID" value="NZ_SDWJ01000001.1"/>
</dbReference>
<evidence type="ECO:0000256" key="3">
    <source>
        <dbReference type="RuleBase" id="RU003457"/>
    </source>
</evidence>
<dbReference type="EMBL" id="SDWJ01000001">
    <property type="protein sequence ID" value="MVZ97576.1"/>
    <property type="molecule type" value="Genomic_DNA"/>
</dbReference>
<keyword evidence="2" id="KW-0408">Iron</keyword>
<dbReference type="CDD" id="cd02910">
    <property type="entry name" value="cupin_Yhhw_N"/>
    <property type="match status" value="1"/>
</dbReference>
<dbReference type="Gene3D" id="2.60.120.10">
    <property type="entry name" value="Jelly Rolls"/>
    <property type="match status" value="2"/>
</dbReference>
<dbReference type="InterPro" id="IPR012093">
    <property type="entry name" value="Pirin"/>
</dbReference>
<dbReference type="AlphaFoldDB" id="A0A6I4LZS4"/>
<keyword evidence="7" id="KW-1185">Reference proteome</keyword>
<comment type="cofactor">
    <cofactor evidence="2">
        <name>Fe cation</name>
        <dbReference type="ChEBI" id="CHEBI:24875"/>
    </cofactor>
    <text evidence="2">Binds 1 Fe cation per subunit.</text>
</comment>
<comment type="similarity">
    <text evidence="1 3">Belongs to the pirin family.</text>
</comment>
<evidence type="ECO:0000256" key="1">
    <source>
        <dbReference type="ARBA" id="ARBA00008416"/>
    </source>
</evidence>
<evidence type="ECO:0000259" key="5">
    <source>
        <dbReference type="Pfam" id="PF17954"/>
    </source>
</evidence>
<dbReference type="InterPro" id="IPR011051">
    <property type="entry name" value="RmlC_Cupin_sf"/>
</dbReference>
<proteinExistence type="inferred from homology"/>
<evidence type="ECO:0000313" key="6">
    <source>
        <dbReference type="EMBL" id="MVZ97576.1"/>
    </source>
</evidence>
<feature type="binding site" evidence="2">
    <location>
        <position position="113"/>
    </location>
    <ligand>
        <name>Fe cation</name>
        <dbReference type="ChEBI" id="CHEBI:24875"/>
    </ligand>
</feature>
<dbReference type="InterPro" id="IPR014710">
    <property type="entry name" value="RmlC-like_jellyroll"/>
</dbReference>
<feature type="binding site" evidence="2">
    <location>
        <position position="111"/>
    </location>
    <ligand>
        <name>Fe cation</name>
        <dbReference type="ChEBI" id="CHEBI:24875"/>
    </ligand>
</feature>
<dbReference type="InterPro" id="IPR041602">
    <property type="entry name" value="Quercetinase_C"/>
</dbReference>
<dbReference type="PANTHER" id="PTHR43212:SF3">
    <property type="entry name" value="QUERCETIN 2,3-DIOXYGENASE"/>
    <property type="match status" value="1"/>
</dbReference>
<sequence length="241" mass="26184">MTGITTSSPLSIEPRPFASIGKRDHGWLKPNFHFSFSDYYDPDRMGWGNIRVWNDDEIAAQTGFAPHSHDNMEIITYVREGAITHKDSMGNVGRTAAGDVQVMSAGTGVTHSEYNLEDGPCRLFQIWVLPRERNDPPAWDQRQFPKGDRSGAFNVLASGYGDDGALSINANARVLGATVAAGATAHYELTDGHYAYLVIAGGRVRIDGTEYGARDGVAMRGSGIMTVEAVEESELVMVDSV</sequence>
<dbReference type="SUPFAM" id="SSF51182">
    <property type="entry name" value="RmlC-like cupins"/>
    <property type="match status" value="1"/>
</dbReference>
<gene>
    <name evidence="6" type="ORF">EUU23_07635</name>
</gene>
<dbReference type="Proteomes" id="UP000471147">
    <property type="component" value="Unassembled WGS sequence"/>
</dbReference>
<dbReference type="InterPro" id="IPR003829">
    <property type="entry name" value="Pirin_N_dom"/>
</dbReference>
<evidence type="ECO:0000256" key="2">
    <source>
        <dbReference type="PIRSR" id="PIRSR006232-1"/>
    </source>
</evidence>
<protein>
    <submittedName>
        <fullName evidence="6">Pirin family protein</fullName>
    </submittedName>
</protein>
<feature type="binding site" evidence="2">
    <location>
        <position position="69"/>
    </location>
    <ligand>
        <name>Fe cation</name>
        <dbReference type="ChEBI" id="CHEBI:24875"/>
    </ligand>
</feature>
<organism evidence="6 7">
    <name type="scientific">Sphingorhabdus profundilacus</name>
    <dbReference type="NCBI Taxonomy" id="2509718"/>
    <lineage>
        <taxon>Bacteria</taxon>
        <taxon>Pseudomonadati</taxon>
        <taxon>Pseudomonadota</taxon>
        <taxon>Alphaproteobacteria</taxon>
        <taxon>Sphingomonadales</taxon>
        <taxon>Sphingomonadaceae</taxon>
        <taxon>Sphingorhabdus</taxon>
    </lineage>
</organism>